<gene>
    <name evidence="1" type="primary">sbnB</name>
    <name evidence="1" type="ORF">FNH05_03445</name>
</gene>
<dbReference type="Gene3D" id="3.30.1780.10">
    <property type="entry name" value="ornithine cyclodeaminase, domain 1"/>
    <property type="match status" value="1"/>
</dbReference>
<keyword evidence="2" id="KW-1185">Reference proteome</keyword>
<dbReference type="NCBIfam" id="TIGR03944">
    <property type="entry name" value="dehyd_SbnB_fam"/>
    <property type="match status" value="1"/>
</dbReference>
<protein>
    <submittedName>
        <fullName evidence="1">2,3-diaminopropionate biosynthesis protein SbnB</fullName>
    </submittedName>
</protein>
<dbReference type="RefSeq" id="WP_144585790.1">
    <property type="nucleotide sequence ID" value="NZ_VJWX01000017.1"/>
</dbReference>
<dbReference type="InterPro" id="IPR023866">
    <property type="entry name" value="SbnB"/>
</dbReference>
<dbReference type="OrthoDB" id="3396397at2"/>
<organism evidence="1 2">
    <name type="scientific">Amycolatopsis rhizosphaerae</name>
    <dbReference type="NCBI Taxonomy" id="2053003"/>
    <lineage>
        <taxon>Bacteria</taxon>
        <taxon>Bacillati</taxon>
        <taxon>Actinomycetota</taxon>
        <taxon>Actinomycetes</taxon>
        <taxon>Pseudonocardiales</taxon>
        <taxon>Pseudonocardiaceae</taxon>
        <taxon>Amycolatopsis</taxon>
    </lineage>
</organism>
<dbReference type="InterPro" id="IPR036291">
    <property type="entry name" value="NAD(P)-bd_dom_sf"/>
</dbReference>
<dbReference type="Pfam" id="PF02423">
    <property type="entry name" value="OCD_Mu_crystall"/>
    <property type="match status" value="1"/>
</dbReference>
<comment type="caution">
    <text evidence="1">The sequence shown here is derived from an EMBL/GenBank/DDBJ whole genome shotgun (WGS) entry which is preliminary data.</text>
</comment>
<dbReference type="Proteomes" id="UP000320011">
    <property type="component" value="Unassembled WGS sequence"/>
</dbReference>
<dbReference type="GO" id="GO:0019290">
    <property type="term" value="P:siderophore biosynthetic process"/>
    <property type="evidence" value="ECO:0007669"/>
    <property type="project" value="InterPro"/>
</dbReference>
<dbReference type="EMBL" id="VJWX01000017">
    <property type="protein sequence ID" value="TVT61144.1"/>
    <property type="molecule type" value="Genomic_DNA"/>
</dbReference>
<name>A0A558DJF8_9PSEU</name>
<dbReference type="GO" id="GO:0016639">
    <property type="term" value="F:oxidoreductase activity, acting on the CH-NH2 group of donors, NAD or NADP as acceptor"/>
    <property type="evidence" value="ECO:0007669"/>
    <property type="project" value="InterPro"/>
</dbReference>
<dbReference type="PANTHER" id="PTHR13812:SF19">
    <property type="entry name" value="KETIMINE REDUCTASE MU-CRYSTALLIN"/>
    <property type="match status" value="1"/>
</dbReference>
<dbReference type="SUPFAM" id="SSF51735">
    <property type="entry name" value="NAD(P)-binding Rossmann-fold domains"/>
    <property type="match status" value="1"/>
</dbReference>
<reference evidence="1 2" key="2">
    <citation type="submission" date="2019-08" db="EMBL/GenBank/DDBJ databases">
        <title>Amycolatopsis acidicola sp. nov., isolated from peat swamp forest soil.</title>
        <authorList>
            <person name="Srisuk N."/>
        </authorList>
    </citation>
    <scope>NUCLEOTIDE SEQUENCE [LARGE SCALE GENOMIC DNA]</scope>
    <source>
        <strain evidence="1 2">TBRC 6029</strain>
    </source>
</reference>
<dbReference type="AlphaFoldDB" id="A0A558DJF8"/>
<dbReference type="InterPro" id="IPR003462">
    <property type="entry name" value="ODC_Mu_crystall"/>
</dbReference>
<dbReference type="InterPro" id="IPR023401">
    <property type="entry name" value="ODC_N"/>
</dbReference>
<reference evidence="1 2" key="1">
    <citation type="submission" date="2019-07" db="EMBL/GenBank/DDBJ databases">
        <authorList>
            <person name="Duangmal K."/>
            <person name="Teo W.F.A."/>
        </authorList>
    </citation>
    <scope>NUCLEOTIDE SEQUENCE [LARGE SCALE GENOMIC DNA]</scope>
    <source>
        <strain evidence="1 2">TBRC 6029</strain>
    </source>
</reference>
<proteinExistence type="predicted"/>
<sequence>MSGLVPPGMKVITAGEVRKHLEAGREDCVDLVRRAYLAHHRGDSTLPHSSFLRFPHRARDRVIALPGYLGGEFEVAGIKWISSWPGNTGHGLPRASAVMVLNDLATGFPFACLESSLISAARTAASGVLAAELLAGGRTAARVGFVGTGLIADQVSRFLTDLGWRVSGYRLFDLDRAAADRFAARLTARGGTDVEVVEEAGAAFGGCDLVVLATVAGEPHLHDPALLAHSPVVLHLSLRDLAPELILGAQNLTDDADHVLRENTSLDLAARLAGRRDFLDGTIADLIEGRVARDRTRAAVFSPFGLGVLDLAVGQWIHQRCERAGEGRSVPDFHEGTGL</sequence>
<dbReference type="Gene3D" id="3.40.50.720">
    <property type="entry name" value="NAD(P)-binding Rossmann-like Domain"/>
    <property type="match status" value="1"/>
</dbReference>
<dbReference type="PIRSF" id="PIRSF001439">
    <property type="entry name" value="CryM"/>
    <property type="match status" value="1"/>
</dbReference>
<dbReference type="PANTHER" id="PTHR13812">
    <property type="entry name" value="KETIMINE REDUCTASE MU-CRYSTALLIN"/>
    <property type="match status" value="1"/>
</dbReference>
<accession>A0A558DJF8</accession>
<evidence type="ECO:0000313" key="2">
    <source>
        <dbReference type="Proteomes" id="UP000320011"/>
    </source>
</evidence>
<evidence type="ECO:0000313" key="1">
    <source>
        <dbReference type="EMBL" id="TVT61144.1"/>
    </source>
</evidence>
<dbReference type="GO" id="GO:0005737">
    <property type="term" value="C:cytoplasm"/>
    <property type="evidence" value="ECO:0007669"/>
    <property type="project" value="TreeGrafter"/>
</dbReference>